<reference evidence="2" key="1">
    <citation type="submission" date="2019-01" db="EMBL/GenBank/DDBJ databases">
        <title>Anaerobic oxidation of ethane by archaea from a marine hydrocarbon seep.</title>
        <authorList>
            <person name="Musat F."/>
        </authorList>
    </citation>
    <scope>NUCLEOTIDE SEQUENCE [LARGE SCALE GENOMIC DNA]</scope>
</reference>
<proteinExistence type="predicted"/>
<protein>
    <recommendedName>
        <fullName evidence="3">DUF4365 domain-containing protein</fullName>
    </recommendedName>
</protein>
<dbReference type="Proteomes" id="UP000291831">
    <property type="component" value="Unassembled WGS sequence"/>
</dbReference>
<organism evidence="1 2">
    <name type="scientific">Candidatus Argoarchaeum ethanivorans</name>
    <dbReference type="NCBI Taxonomy" id="2608793"/>
    <lineage>
        <taxon>Archaea</taxon>
        <taxon>Methanobacteriati</taxon>
        <taxon>Methanobacteriota</taxon>
        <taxon>Stenosarchaea group</taxon>
        <taxon>Methanomicrobia</taxon>
        <taxon>Methanosarcinales</taxon>
        <taxon>Methanosarcinales incertae sedis</taxon>
        <taxon>GOM Arc I cluster</taxon>
        <taxon>Candidatus Argoarchaeum</taxon>
    </lineage>
</organism>
<dbReference type="EMBL" id="RPGO01000009">
    <property type="protein sequence ID" value="RZB32233.1"/>
    <property type="molecule type" value="Genomic_DNA"/>
</dbReference>
<gene>
    <name evidence="1" type="ORF">AEth_00556</name>
</gene>
<evidence type="ECO:0000313" key="1">
    <source>
        <dbReference type="EMBL" id="RZB32233.1"/>
    </source>
</evidence>
<evidence type="ECO:0008006" key="3">
    <source>
        <dbReference type="Google" id="ProtNLM"/>
    </source>
</evidence>
<accession>A0A8B3S677</accession>
<comment type="caution">
    <text evidence="1">The sequence shown here is derived from an EMBL/GenBank/DDBJ whole genome shotgun (WGS) entry which is preliminary data.</text>
</comment>
<evidence type="ECO:0000313" key="2">
    <source>
        <dbReference type="Proteomes" id="UP000291831"/>
    </source>
</evidence>
<sequence>MKKSKQSKIPSHSKTSFTDERSTTLIKYILATHGRVMTQLYSNDKWPNIDGFLEVQDSNRNLVGRLFVQAKTLPPNHKNKFRCPIPFFSSCEIDPILLFGVDNQNKKVYWRYFDSQIIKNIDFKNNKYSKTITFDSNNFFDENTSNYIGEWEEIIKNNRFKFQNYDELSNAYMIILQSSNAALGKVNNDFVRIHDFLDTFNGLLDREFSIVKTLFYPRTWNIGIAYYEYKPSKLSYALYPIYLDKNDVQIKEVDKNLHDKIQKEGLSFTGHFAENPIETRPKEYAKEIIQSKVFKMLENKPLSHAGNDFLAREFIFAFVDKFHAQLGLTKKDTHTIREIEKAFYQYLPSWVEEAANFMVSVKRNGKNKLTDCLTVDRLRGGQPYFDPDSMIRQIMKDELKDIEDKVKARLKDKKVKIPNWPIGNQELPRGVFVELFTYLRNTQDEITRPYNPKDFHRLNSWVWEVFSKKDAEQNLKTFFENLLSVYKTILENNFPILKNELSLFSKADKIIVTFAVKDKYKSAQDRPTYKMFYLKSENKHLERSIMVLTNKQAEEFNNFDWNKREIDHQRNKYKVVSIRSSVLDFIYEDTPMLDFVYHLLDDRLKDYFKI</sequence>
<name>A0A8B3S677_9EURY</name>
<dbReference type="AlphaFoldDB" id="A0A8B3S677"/>